<name>A0A9X2ACZ7_9BACL</name>
<dbReference type="EMBL" id="JALBUF010000022">
    <property type="protein sequence ID" value="MCI0184703.1"/>
    <property type="molecule type" value="Genomic_DNA"/>
</dbReference>
<dbReference type="InterPro" id="IPR025948">
    <property type="entry name" value="HTH-like_dom"/>
</dbReference>
<dbReference type="PANTHER" id="PTHR46889:SF4">
    <property type="entry name" value="TRANSPOSASE INSO FOR INSERTION SEQUENCE ELEMENT IS911B-RELATED"/>
    <property type="match status" value="1"/>
</dbReference>
<dbReference type="PANTHER" id="PTHR46889">
    <property type="entry name" value="TRANSPOSASE INSF FOR INSERTION SEQUENCE IS3B-RELATED"/>
    <property type="match status" value="1"/>
</dbReference>
<reference evidence="2" key="1">
    <citation type="submission" date="2022-03" db="EMBL/GenBank/DDBJ databases">
        <title>Draft Genome Sequence of Firmicute Strain S0AB, a Heterotrophic Iron/Sulfur-Oxidizing Extreme Acidophile.</title>
        <authorList>
            <person name="Vergara E."/>
            <person name="Pakostova E."/>
            <person name="Johnson D.B."/>
            <person name="Holmes D.S."/>
        </authorList>
    </citation>
    <scope>NUCLEOTIDE SEQUENCE</scope>
    <source>
        <strain evidence="2">S0AB</strain>
    </source>
</reference>
<evidence type="ECO:0000259" key="1">
    <source>
        <dbReference type="Pfam" id="PF13276"/>
    </source>
</evidence>
<dbReference type="Proteomes" id="UP001139263">
    <property type="component" value="Unassembled WGS sequence"/>
</dbReference>
<evidence type="ECO:0000313" key="2">
    <source>
        <dbReference type="EMBL" id="MCI0184703.1"/>
    </source>
</evidence>
<protein>
    <recommendedName>
        <fullName evidence="1">HTH-like domain-containing protein</fullName>
    </recommendedName>
</protein>
<dbReference type="Pfam" id="PF13276">
    <property type="entry name" value="HTH_21"/>
    <property type="match status" value="1"/>
</dbReference>
<keyword evidence="3" id="KW-1185">Reference proteome</keyword>
<evidence type="ECO:0000313" key="3">
    <source>
        <dbReference type="Proteomes" id="UP001139263"/>
    </source>
</evidence>
<accession>A0A9X2ACZ7</accession>
<sequence length="250" mass="29849">MNGERRIKSYKGSRYRKQRPEVRYSFIYDHRFDFSVQKMCKVPEVYRSRYYAWLKRLDSECKQRRSMMTKRIHQIFLSSRCLYGSPMNAQVLREEGERILQKTVAHIMRENGLKCRTICKNKATTNSKHNYPVHDYVLNQTFTAERPNESGLDVEHHVCVDHRRMAVCCQCRGLDLYTSNIVGWEADSRMTKELTIEALEEAYQREKGKREIWESIELWYNRLRFHLSIGYITPVQFRAAYAQLLLTIIA</sequence>
<organism evidence="2 3">
    <name type="scientific">Sulfoacidibacillus ferrooxidans</name>
    <dbReference type="NCBI Taxonomy" id="2005001"/>
    <lineage>
        <taxon>Bacteria</taxon>
        <taxon>Bacillati</taxon>
        <taxon>Bacillota</taxon>
        <taxon>Bacilli</taxon>
        <taxon>Bacillales</taxon>
        <taxon>Alicyclobacillaceae</taxon>
        <taxon>Sulfoacidibacillus</taxon>
    </lineage>
</organism>
<gene>
    <name evidence="2" type="ORF">MM817_03000</name>
</gene>
<dbReference type="RefSeq" id="WP_336605195.1">
    <property type="nucleotide sequence ID" value="NZ_JALBUF010000022.1"/>
</dbReference>
<dbReference type="InterPro" id="IPR050900">
    <property type="entry name" value="Transposase_IS3/IS150/IS904"/>
</dbReference>
<feature type="domain" description="HTH-like" evidence="1">
    <location>
        <begin position="69"/>
        <end position="117"/>
    </location>
</feature>
<dbReference type="AlphaFoldDB" id="A0A9X2ACZ7"/>
<proteinExistence type="predicted"/>
<comment type="caution">
    <text evidence="2">The sequence shown here is derived from an EMBL/GenBank/DDBJ whole genome shotgun (WGS) entry which is preliminary data.</text>
</comment>